<feature type="domain" description="GIY-YIG" evidence="2">
    <location>
        <begin position="4"/>
        <end position="80"/>
    </location>
</feature>
<dbReference type="STRING" id="652787.SAMN05216490_0048"/>
<dbReference type="PROSITE" id="PS50164">
    <property type="entry name" value="GIY_YIG"/>
    <property type="match status" value="1"/>
</dbReference>
<dbReference type="Proteomes" id="UP000199679">
    <property type="component" value="Chromosome I"/>
</dbReference>
<keyword evidence="3" id="KW-0378">Hydrolase</keyword>
<keyword evidence="3" id="KW-0540">Nuclease</keyword>
<dbReference type="Gene3D" id="3.40.1440.10">
    <property type="entry name" value="GIY-YIG endonuclease"/>
    <property type="match status" value="1"/>
</dbReference>
<evidence type="ECO:0000256" key="1">
    <source>
        <dbReference type="ARBA" id="ARBA00007435"/>
    </source>
</evidence>
<organism evidence="3 4">
    <name type="scientific">Mucilaginibacter mallensis</name>
    <dbReference type="NCBI Taxonomy" id="652787"/>
    <lineage>
        <taxon>Bacteria</taxon>
        <taxon>Pseudomonadati</taxon>
        <taxon>Bacteroidota</taxon>
        <taxon>Sphingobacteriia</taxon>
        <taxon>Sphingobacteriales</taxon>
        <taxon>Sphingobacteriaceae</taxon>
        <taxon>Mucilaginibacter</taxon>
    </lineage>
</organism>
<name>A0A1H1MCS2_MUCMA</name>
<evidence type="ECO:0000259" key="2">
    <source>
        <dbReference type="PROSITE" id="PS50164"/>
    </source>
</evidence>
<dbReference type="PANTHER" id="PTHR34477:SF5">
    <property type="entry name" value="BSL5627 PROTEIN"/>
    <property type="match status" value="1"/>
</dbReference>
<dbReference type="GO" id="GO:0004519">
    <property type="term" value="F:endonuclease activity"/>
    <property type="evidence" value="ECO:0007669"/>
    <property type="project" value="UniProtKB-KW"/>
</dbReference>
<accession>A0A1H1MCS2</accession>
<reference evidence="3 4" key="1">
    <citation type="submission" date="2016-10" db="EMBL/GenBank/DDBJ databases">
        <authorList>
            <person name="de Groot N.N."/>
        </authorList>
    </citation>
    <scope>NUCLEOTIDE SEQUENCE [LARGE SCALE GENOMIC DNA]</scope>
    <source>
        <strain evidence="3 4">MP1X4</strain>
    </source>
</reference>
<evidence type="ECO:0000313" key="3">
    <source>
        <dbReference type="EMBL" id="SDR84506.1"/>
    </source>
</evidence>
<sequence length="98" mass="11927">MLLKQGHIYIMSNQYRTTFYIGVTSDLESRVWQHVNGEGSAFVKKYKLYDLVFYEYFERITDAIDREKQLKNWHKDWKIKLIQSMNPEMKDLKDQLKT</sequence>
<dbReference type="CDD" id="cd10448">
    <property type="entry name" value="GIY-YIG_unchar_3"/>
    <property type="match status" value="1"/>
</dbReference>
<comment type="similarity">
    <text evidence="1">Belongs to the UPF0213 family.</text>
</comment>
<evidence type="ECO:0000313" key="4">
    <source>
        <dbReference type="Proteomes" id="UP000199679"/>
    </source>
</evidence>
<dbReference type="InterPro" id="IPR050190">
    <property type="entry name" value="UPF0213_domain"/>
</dbReference>
<keyword evidence="4" id="KW-1185">Reference proteome</keyword>
<dbReference type="AlphaFoldDB" id="A0A1H1MCS2"/>
<keyword evidence="3" id="KW-0255">Endonuclease</keyword>
<dbReference type="InterPro" id="IPR035901">
    <property type="entry name" value="GIY-YIG_endonuc_sf"/>
</dbReference>
<dbReference type="PANTHER" id="PTHR34477">
    <property type="entry name" value="UPF0213 PROTEIN YHBQ"/>
    <property type="match status" value="1"/>
</dbReference>
<dbReference type="EMBL" id="LT629740">
    <property type="protein sequence ID" value="SDR84506.1"/>
    <property type="molecule type" value="Genomic_DNA"/>
</dbReference>
<gene>
    <name evidence="3" type="ORF">SAMN05216490_0048</name>
</gene>
<dbReference type="OrthoDB" id="1495241at2"/>
<dbReference type="Pfam" id="PF01541">
    <property type="entry name" value="GIY-YIG"/>
    <property type="match status" value="1"/>
</dbReference>
<dbReference type="SUPFAM" id="SSF82771">
    <property type="entry name" value="GIY-YIG endonuclease"/>
    <property type="match status" value="1"/>
</dbReference>
<dbReference type="SMART" id="SM00465">
    <property type="entry name" value="GIYc"/>
    <property type="match status" value="1"/>
</dbReference>
<proteinExistence type="inferred from homology"/>
<protein>
    <submittedName>
        <fullName evidence="3">Putative endonuclease</fullName>
    </submittedName>
</protein>
<dbReference type="InterPro" id="IPR000305">
    <property type="entry name" value="GIY-YIG_endonuc"/>
</dbReference>